<dbReference type="Gene3D" id="3.30.70.100">
    <property type="match status" value="1"/>
</dbReference>
<name>A0A6J5ZR58_9ZZZZ</name>
<accession>A0A6J5ZR58</accession>
<sequence>MSGTSKPRYGTPNWEMVGSWLEMPAEQDGPFWAVNLMDYRELADYTDGRETTMTGREADDVYAPLGPLAEIGAMPAFSADVIEQPAGTPLYDRVAIVRYPSRAKFFEMQRRDDFLELHAHKDAGMASTIVFAAHPVHASELPDGGAHVLRVRRFAEGQQPADDPTGVTPVAHFEIEGVIVGDERRWDDAKFDRVDEAALALLKETAGVEEQIIIVMGPTELDQLAESVASAAPPS</sequence>
<protein>
    <submittedName>
        <fullName evidence="1">Unannotated protein</fullName>
    </submittedName>
</protein>
<dbReference type="InterPro" id="IPR011008">
    <property type="entry name" value="Dimeric_a/b-barrel"/>
</dbReference>
<proteinExistence type="predicted"/>
<organism evidence="1">
    <name type="scientific">freshwater metagenome</name>
    <dbReference type="NCBI Taxonomy" id="449393"/>
    <lineage>
        <taxon>unclassified sequences</taxon>
        <taxon>metagenomes</taxon>
        <taxon>ecological metagenomes</taxon>
    </lineage>
</organism>
<evidence type="ECO:0000313" key="1">
    <source>
        <dbReference type="EMBL" id="CAB4343908.1"/>
    </source>
</evidence>
<dbReference type="EMBL" id="CAESAO010000067">
    <property type="protein sequence ID" value="CAB4343908.1"/>
    <property type="molecule type" value="Genomic_DNA"/>
</dbReference>
<dbReference type="AlphaFoldDB" id="A0A6J5ZR58"/>
<reference evidence="1" key="1">
    <citation type="submission" date="2020-05" db="EMBL/GenBank/DDBJ databases">
        <authorList>
            <person name="Chiriac C."/>
            <person name="Salcher M."/>
            <person name="Ghai R."/>
            <person name="Kavagutti S V."/>
        </authorList>
    </citation>
    <scope>NUCLEOTIDE SEQUENCE</scope>
</reference>
<gene>
    <name evidence="1" type="ORF">UFOPK3522_00886</name>
</gene>
<dbReference type="SUPFAM" id="SSF54909">
    <property type="entry name" value="Dimeric alpha+beta barrel"/>
    <property type="match status" value="1"/>
</dbReference>